<accession>A0A936N8N1</accession>
<dbReference type="AlphaFoldDB" id="A0A936N8N1"/>
<dbReference type="Proteomes" id="UP000727993">
    <property type="component" value="Unassembled WGS sequence"/>
</dbReference>
<sequence length="136" mass="13578">MAIEPLSWTTTADAGAVLTTVGTALQSLGYTVTPNADGWSGTAEVGSKVGRAIGGGFVRRMIVNYQLTQGVQPDTTVAQIAPAMSGIGGGALGMSKAKKEMASIAETVHGALAANGQLAQIDSQFLPPAPGAPPQG</sequence>
<protein>
    <submittedName>
        <fullName evidence="1">Uncharacterized protein</fullName>
    </submittedName>
</protein>
<dbReference type="EMBL" id="JADJZA010000001">
    <property type="protein sequence ID" value="MBK9295655.1"/>
    <property type="molecule type" value="Genomic_DNA"/>
</dbReference>
<organism evidence="1 2">
    <name type="scientific">Candidatus Neomicrothrix subdominans</name>
    <dbReference type="NCBI Taxonomy" id="2954438"/>
    <lineage>
        <taxon>Bacteria</taxon>
        <taxon>Bacillati</taxon>
        <taxon>Actinomycetota</taxon>
        <taxon>Acidimicrobiia</taxon>
        <taxon>Acidimicrobiales</taxon>
        <taxon>Microthrixaceae</taxon>
        <taxon>Candidatus Neomicrothrix</taxon>
    </lineage>
</organism>
<name>A0A936N8N1_9ACTN</name>
<comment type="caution">
    <text evidence="1">The sequence shown here is derived from an EMBL/GenBank/DDBJ whole genome shotgun (WGS) entry which is preliminary data.</text>
</comment>
<proteinExistence type="predicted"/>
<gene>
    <name evidence="1" type="ORF">IPN02_02015</name>
</gene>
<evidence type="ECO:0000313" key="2">
    <source>
        <dbReference type="Proteomes" id="UP000727993"/>
    </source>
</evidence>
<reference evidence="1 2" key="1">
    <citation type="submission" date="2020-10" db="EMBL/GenBank/DDBJ databases">
        <title>Connecting structure to function with the recovery of over 1000 high-quality activated sludge metagenome-assembled genomes encoding full-length rRNA genes using long-read sequencing.</title>
        <authorList>
            <person name="Singleton C.M."/>
            <person name="Petriglieri F."/>
            <person name="Kristensen J.M."/>
            <person name="Kirkegaard R.H."/>
            <person name="Michaelsen T.Y."/>
            <person name="Andersen M.H."/>
            <person name="Karst S.M."/>
            <person name="Dueholm M.S."/>
            <person name="Nielsen P.H."/>
            <person name="Albertsen M."/>
        </authorList>
    </citation>
    <scope>NUCLEOTIDE SEQUENCE [LARGE SCALE GENOMIC DNA]</scope>
    <source>
        <strain evidence="1">Lyne_18-Q3-R50-59_MAXAC.006</strain>
    </source>
</reference>
<evidence type="ECO:0000313" key="1">
    <source>
        <dbReference type="EMBL" id="MBK9295655.1"/>
    </source>
</evidence>